<dbReference type="InterPro" id="IPR051834">
    <property type="entry name" value="RING_finger_E3_ligase"/>
</dbReference>
<dbReference type="PANTHER" id="PTHR45931">
    <property type="entry name" value="SI:CH211-59O9.10"/>
    <property type="match status" value="1"/>
</dbReference>
<dbReference type="InterPro" id="IPR001841">
    <property type="entry name" value="Znf_RING"/>
</dbReference>
<gene>
    <name evidence="6" type="ORF">TPAR_05952</name>
</gene>
<name>A0A2S4KUK8_9HYPO</name>
<sequence>MREDPHSVDGGDDSAYIQQIQSWGNFTRWFATSQTENIQSPVRSENDKSVDICCICTESFELEDRVRLLPCKHKFHQACIDPWLSEKSVLCPL</sequence>
<dbReference type="PROSITE" id="PS50089">
    <property type="entry name" value="ZF_RING_2"/>
    <property type="match status" value="1"/>
</dbReference>
<organism evidence="6 7">
    <name type="scientific">Tolypocladium paradoxum</name>
    <dbReference type="NCBI Taxonomy" id="94208"/>
    <lineage>
        <taxon>Eukaryota</taxon>
        <taxon>Fungi</taxon>
        <taxon>Dikarya</taxon>
        <taxon>Ascomycota</taxon>
        <taxon>Pezizomycotina</taxon>
        <taxon>Sordariomycetes</taxon>
        <taxon>Hypocreomycetidae</taxon>
        <taxon>Hypocreales</taxon>
        <taxon>Ophiocordycipitaceae</taxon>
        <taxon>Tolypocladium</taxon>
    </lineage>
</organism>
<dbReference type="OrthoDB" id="8062037at2759"/>
<accession>A0A2S4KUK8</accession>
<feature type="non-terminal residue" evidence="6">
    <location>
        <position position="93"/>
    </location>
</feature>
<keyword evidence="1" id="KW-0479">Metal-binding</keyword>
<dbReference type="GO" id="GO:0006511">
    <property type="term" value="P:ubiquitin-dependent protein catabolic process"/>
    <property type="evidence" value="ECO:0007669"/>
    <property type="project" value="TreeGrafter"/>
</dbReference>
<evidence type="ECO:0000259" key="5">
    <source>
        <dbReference type="PROSITE" id="PS50089"/>
    </source>
</evidence>
<dbReference type="GO" id="GO:0061630">
    <property type="term" value="F:ubiquitin protein ligase activity"/>
    <property type="evidence" value="ECO:0007669"/>
    <property type="project" value="TreeGrafter"/>
</dbReference>
<dbReference type="Pfam" id="PF13639">
    <property type="entry name" value="zf-RING_2"/>
    <property type="match status" value="1"/>
</dbReference>
<evidence type="ECO:0000256" key="3">
    <source>
        <dbReference type="ARBA" id="ARBA00022833"/>
    </source>
</evidence>
<evidence type="ECO:0000256" key="2">
    <source>
        <dbReference type="ARBA" id="ARBA00022771"/>
    </source>
</evidence>
<dbReference type="GO" id="GO:0005634">
    <property type="term" value="C:nucleus"/>
    <property type="evidence" value="ECO:0007669"/>
    <property type="project" value="TreeGrafter"/>
</dbReference>
<evidence type="ECO:0000256" key="1">
    <source>
        <dbReference type="ARBA" id="ARBA00022723"/>
    </source>
</evidence>
<keyword evidence="2 4" id="KW-0863">Zinc-finger</keyword>
<dbReference type="Gene3D" id="3.30.40.10">
    <property type="entry name" value="Zinc/RING finger domain, C3HC4 (zinc finger)"/>
    <property type="match status" value="1"/>
</dbReference>
<keyword evidence="3" id="KW-0862">Zinc</keyword>
<dbReference type="EMBL" id="PKSG01000631">
    <property type="protein sequence ID" value="POR33850.1"/>
    <property type="molecule type" value="Genomic_DNA"/>
</dbReference>
<dbReference type="STRING" id="94208.A0A2S4KUK8"/>
<dbReference type="SUPFAM" id="SSF57850">
    <property type="entry name" value="RING/U-box"/>
    <property type="match status" value="1"/>
</dbReference>
<evidence type="ECO:0000256" key="4">
    <source>
        <dbReference type="PROSITE-ProRule" id="PRU00175"/>
    </source>
</evidence>
<protein>
    <submittedName>
        <fullName evidence="6">E3 ubiquitin-protein ligase RNF130</fullName>
    </submittedName>
</protein>
<dbReference type="PANTHER" id="PTHR45931:SF3">
    <property type="entry name" value="RING ZINC FINGER-CONTAINING PROTEIN"/>
    <property type="match status" value="1"/>
</dbReference>
<dbReference type="SMART" id="SM00184">
    <property type="entry name" value="RING"/>
    <property type="match status" value="1"/>
</dbReference>
<evidence type="ECO:0000313" key="7">
    <source>
        <dbReference type="Proteomes" id="UP000237481"/>
    </source>
</evidence>
<keyword evidence="7" id="KW-1185">Reference proteome</keyword>
<proteinExistence type="predicted"/>
<dbReference type="Proteomes" id="UP000237481">
    <property type="component" value="Unassembled WGS sequence"/>
</dbReference>
<evidence type="ECO:0000313" key="6">
    <source>
        <dbReference type="EMBL" id="POR33850.1"/>
    </source>
</evidence>
<dbReference type="GO" id="GO:0008270">
    <property type="term" value="F:zinc ion binding"/>
    <property type="evidence" value="ECO:0007669"/>
    <property type="project" value="UniProtKB-KW"/>
</dbReference>
<reference evidence="6 7" key="1">
    <citation type="submission" date="2018-01" db="EMBL/GenBank/DDBJ databases">
        <title>Harnessing the power of phylogenomics to disentangle the directionality and signatures of interkingdom host jumping in the parasitic fungal genus Tolypocladium.</title>
        <authorList>
            <person name="Quandt C.A."/>
            <person name="Patterson W."/>
            <person name="Spatafora J.W."/>
        </authorList>
    </citation>
    <scope>NUCLEOTIDE SEQUENCE [LARGE SCALE GENOMIC DNA]</scope>
    <source>
        <strain evidence="6 7">NRBC 100945</strain>
    </source>
</reference>
<dbReference type="AlphaFoldDB" id="A0A2S4KUK8"/>
<comment type="caution">
    <text evidence="6">The sequence shown here is derived from an EMBL/GenBank/DDBJ whole genome shotgun (WGS) entry which is preliminary data.</text>
</comment>
<dbReference type="InterPro" id="IPR013083">
    <property type="entry name" value="Znf_RING/FYVE/PHD"/>
</dbReference>
<feature type="domain" description="RING-type" evidence="5">
    <location>
        <begin position="53"/>
        <end position="93"/>
    </location>
</feature>